<dbReference type="Gramene" id="TraesNOR2D03G01127480.1">
    <property type="protein sequence ID" value="TraesNOR2D03G01127480.1.CDS1"/>
    <property type="gene ID" value="TraesNOR2D03G01127480"/>
</dbReference>
<keyword evidence="2" id="KW-1185">Reference proteome</keyword>
<organism evidence="1">
    <name type="scientific">Triticum aestivum</name>
    <name type="common">Wheat</name>
    <dbReference type="NCBI Taxonomy" id="4565"/>
    <lineage>
        <taxon>Eukaryota</taxon>
        <taxon>Viridiplantae</taxon>
        <taxon>Streptophyta</taxon>
        <taxon>Embryophyta</taxon>
        <taxon>Tracheophyta</taxon>
        <taxon>Spermatophyta</taxon>
        <taxon>Magnoliopsida</taxon>
        <taxon>Liliopsida</taxon>
        <taxon>Poales</taxon>
        <taxon>Poaceae</taxon>
        <taxon>BOP clade</taxon>
        <taxon>Pooideae</taxon>
        <taxon>Triticodae</taxon>
        <taxon>Triticeae</taxon>
        <taxon>Triticinae</taxon>
        <taxon>Triticum</taxon>
    </lineage>
</organism>
<name>A0A1D5V0D4_WHEAT</name>
<dbReference type="Gramene" id="TraesPARA_EIv1.0_0647890.1">
    <property type="protein sequence ID" value="TraesPARA_EIv1.0_0647890.1.CDS1"/>
    <property type="gene ID" value="TraesPARA_EIv1.0_0647890"/>
</dbReference>
<proteinExistence type="predicted"/>
<dbReference type="Gramene" id="TraesMAC2D03G01110000.1">
    <property type="protein sequence ID" value="TraesMAC2D03G01110000.1.CDS1"/>
    <property type="gene ID" value="TraesMAC2D03G01110000"/>
</dbReference>
<dbReference type="Proteomes" id="UP000019116">
    <property type="component" value="Chromosome 2D"/>
</dbReference>
<dbReference type="GeneID" id="123048658"/>
<dbReference type="Gramene" id="TraesCS2D03G0207800.1">
    <property type="protein sequence ID" value="TraesCS2D03G0207800.1.CDS1"/>
    <property type="gene ID" value="TraesCS2D03G0207800"/>
</dbReference>
<gene>
    <name evidence="1" type="primary">LOC123048658</name>
</gene>
<dbReference type="Gramene" id="TraesCLE_scaffold_080591_01G000100.1">
    <property type="protein sequence ID" value="TraesCLE_scaffold_080591_01G000100.1"/>
    <property type="gene ID" value="TraesCLE_scaffold_080591_01G000100"/>
</dbReference>
<dbReference type="Gramene" id="TraesWEE_scaffold_076694_01G000100.1">
    <property type="protein sequence ID" value="TraesWEE_scaffold_076694_01G000100.1"/>
    <property type="gene ID" value="TraesWEE_scaffold_076694_01G000100"/>
</dbReference>
<evidence type="ECO:0000313" key="2">
    <source>
        <dbReference type="Proteomes" id="UP000019116"/>
    </source>
</evidence>
<dbReference type="RefSeq" id="XP_044327644.1">
    <property type="nucleotide sequence ID" value="XM_044471709.1"/>
</dbReference>
<dbReference type="Gramene" id="TraesJUL2D03G01117620.1">
    <property type="protein sequence ID" value="TraesJUL2D03G01117620.1.CDS1"/>
    <property type="gene ID" value="TraesJUL2D03G01117620"/>
</dbReference>
<dbReference type="Gramene" id="TraesCS2D02G098500.1">
    <property type="protein sequence ID" value="TraesCS2D02G098500.1.cds1"/>
    <property type="gene ID" value="TraesCS2D02G098500"/>
</dbReference>
<evidence type="ECO:0000313" key="1">
    <source>
        <dbReference type="EnsemblPlants" id="TraesCS2D02G098500.1.cds1"/>
    </source>
</evidence>
<dbReference type="OrthoDB" id="10465901at2759"/>
<dbReference type="Gramene" id="TraesJAG2D03G01114740.1">
    <property type="protein sequence ID" value="TraesJAG2D03G01114740.1.CDS1"/>
    <property type="gene ID" value="TraesJAG2D03G01114740"/>
</dbReference>
<dbReference type="Gramene" id="TraesLAC2D03G01063250.1">
    <property type="protein sequence ID" value="TraesLAC2D03G01063250.1.CDS1"/>
    <property type="gene ID" value="TraesLAC2D03G01063250"/>
</dbReference>
<dbReference type="Gramene" id="TraesROB_scaffold_079689_01G000100.1">
    <property type="protein sequence ID" value="TraesROB_scaffold_079689_01G000100.1"/>
    <property type="gene ID" value="TraesROB_scaffold_079689_01G000100"/>
</dbReference>
<reference evidence="1" key="2">
    <citation type="submission" date="2018-10" db="UniProtKB">
        <authorList>
            <consortium name="EnsemblPlants"/>
        </authorList>
    </citation>
    <scope>IDENTIFICATION</scope>
</reference>
<reference evidence="1" key="1">
    <citation type="submission" date="2018-08" db="EMBL/GenBank/DDBJ databases">
        <authorList>
            <person name="Rossello M."/>
        </authorList>
    </citation>
    <scope>NUCLEOTIDE SEQUENCE [LARGE SCALE GENOMIC DNA]</scope>
    <source>
        <strain evidence="1">cv. Chinese Spring</strain>
    </source>
</reference>
<dbReference type="Gramene" id="TraesSTA2D03G01100170.1">
    <property type="protein sequence ID" value="TraesSTA2D03G01100170.1.CDS1"/>
    <property type="gene ID" value="TraesSTA2D03G01100170"/>
</dbReference>
<dbReference type="AlphaFoldDB" id="A0A1D5V0D4"/>
<sequence>MMEADLKAQAATAMGLLCGISRASLPLEFIDLALRTIQETDSAIRPQVQPDAAVQRLTSSHSLAFATREVAELELSVEAAITVVSRWLDPKVDGLQGLPANAWRVQSDELVAAVANAGEMLEAAAMHWYYASGVLDVIVTCWFNHIPLNVREAWVQDARTSLASARDRLSDAHASVSKACAAATGARDAGKIILDLL</sequence>
<accession>A0A1D5V0D4</accession>
<protein>
    <submittedName>
        <fullName evidence="1">Uncharacterized protein</fullName>
    </submittedName>
</protein>
<dbReference type="EnsemblPlants" id="TraesCS2D02G098500.1">
    <property type="protein sequence ID" value="TraesCS2D02G098500.1.cds1"/>
    <property type="gene ID" value="TraesCS2D02G098500"/>
</dbReference>
<dbReference type="Gramene" id="TraesSYM2D03G01125640.1">
    <property type="protein sequence ID" value="TraesSYM2D03G01125640.1.CDS1"/>
    <property type="gene ID" value="TraesSYM2D03G01125640"/>
</dbReference>
<dbReference type="Gramene" id="TraesARI2D03G01127930.1">
    <property type="protein sequence ID" value="TraesARI2D03G01127930.1.CDS1"/>
    <property type="gene ID" value="TraesARI2D03G01127930"/>
</dbReference>
<dbReference type="Gramene" id="TraesCAD_scaffold_070584_01G000100.1">
    <property type="protein sequence ID" value="TraesCAD_scaffold_070584_01G000100.1"/>
    <property type="gene ID" value="TraesCAD_scaffold_070584_01G000100"/>
</dbReference>
<dbReference type="Gramene" id="TraesLDM2D03G01112790.1">
    <property type="protein sequence ID" value="TraesLDM2D03G01112790.1.CDS1"/>
    <property type="gene ID" value="TraesLDM2D03G01112790"/>
</dbReference>